<evidence type="ECO:0000256" key="1">
    <source>
        <dbReference type="SAM" id="MobiDB-lite"/>
    </source>
</evidence>
<feature type="compositionally biased region" description="Low complexity" evidence="1">
    <location>
        <begin position="25"/>
        <end position="45"/>
    </location>
</feature>
<reference evidence="2 3" key="1">
    <citation type="submission" date="2024-09" db="EMBL/GenBank/DDBJ databases">
        <authorList>
            <person name="Sun Q."/>
            <person name="Mori K."/>
        </authorList>
    </citation>
    <scope>NUCLEOTIDE SEQUENCE [LARGE SCALE GENOMIC DNA]</scope>
    <source>
        <strain evidence="2 3">JCM 4362</strain>
    </source>
</reference>
<evidence type="ECO:0000313" key="3">
    <source>
        <dbReference type="Proteomes" id="UP001589718"/>
    </source>
</evidence>
<feature type="region of interest" description="Disordered" evidence="1">
    <location>
        <begin position="1"/>
        <end position="59"/>
    </location>
</feature>
<sequence>MDAPQADGARPCSGSRTRKDRSKARAASSVSPAPRSAASTTARTGGVRRRPSESRLAGT</sequence>
<name>A0ABV5P9H9_STRCM</name>
<organism evidence="2 3">
    <name type="scientific">Streptomyces cremeus</name>
    <dbReference type="NCBI Taxonomy" id="66881"/>
    <lineage>
        <taxon>Bacteria</taxon>
        <taxon>Bacillati</taxon>
        <taxon>Actinomycetota</taxon>
        <taxon>Actinomycetes</taxon>
        <taxon>Kitasatosporales</taxon>
        <taxon>Streptomycetaceae</taxon>
        <taxon>Streptomyces</taxon>
    </lineage>
</organism>
<dbReference type="RefSeq" id="WP_345221655.1">
    <property type="nucleotide sequence ID" value="NZ_BAAAXE010000013.1"/>
</dbReference>
<dbReference type="EMBL" id="JBHMCR010000004">
    <property type="protein sequence ID" value="MFB9519842.1"/>
    <property type="molecule type" value="Genomic_DNA"/>
</dbReference>
<accession>A0ABV5P9H9</accession>
<comment type="caution">
    <text evidence="2">The sequence shown here is derived from an EMBL/GenBank/DDBJ whole genome shotgun (WGS) entry which is preliminary data.</text>
</comment>
<dbReference type="Proteomes" id="UP001589718">
    <property type="component" value="Unassembled WGS sequence"/>
</dbReference>
<keyword evidence="3" id="KW-1185">Reference proteome</keyword>
<gene>
    <name evidence="2" type="ORF">ACFFTU_07790</name>
</gene>
<protein>
    <submittedName>
        <fullName evidence="2">Uncharacterized protein</fullName>
    </submittedName>
</protein>
<proteinExistence type="predicted"/>
<evidence type="ECO:0000313" key="2">
    <source>
        <dbReference type="EMBL" id="MFB9519842.1"/>
    </source>
</evidence>